<evidence type="ECO:0000256" key="4">
    <source>
        <dbReference type="RuleBase" id="RU003322"/>
    </source>
</evidence>
<dbReference type="InterPro" id="IPR013126">
    <property type="entry name" value="Hsp_70_fam"/>
</dbReference>
<comment type="similarity">
    <text evidence="4">Belongs to the heat shock protein 70 family.</text>
</comment>
<keyword evidence="1 4" id="KW-0547">Nucleotide-binding</keyword>
<name>A0ABW1AGJ0_9ACTN</name>
<dbReference type="Pfam" id="PF00012">
    <property type="entry name" value="HSP70"/>
    <property type="match status" value="1"/>
</dbReference>
<gene>
    <name evidence="5" type="ORF">ACFPZN_49535</name>
</gene>
<dbReference type="InterPro" id="IPR043129">
    <property type="entry name" value="ATPase_NBD"/>
</dbReference>
<dbReference type="Proteomes" id="UP001596074">
    <property type="component" value="Unassembled WGS sequence"/>
</dbReference>
<keyword evidence="6" id="KW-1185">Reference proteome</keyword>
<evidence type="ECO:0000256" key="3">
    <source>
        <dbReference type="ARBA" id="ARBA00023186"/>
    </source>
</evidence>
<keyword evidence="3" id="KW-0143">Chaperone</keyword>
<sequence>MTARIGLDFGTANTVVARWDETLGRGEPVPLEGADLLREGTRGVRQRVVPSLLAYDADGERRWLGAQVTPELAARPGVTVFQSTKSNLTGRAADIPRPVGDRKISGREAAARFLGDVMALATLAAGADDLEIVATAPVEAFDTYRDWLVREVADGPARIRVVDEATAAAVGYSARMNPGQVFCVFDFGAGTLDVSAVRVQDPERGLAGGGPGVRVVAKAGVDLGGNHIDALLAEHAADEAGLSHADAVARNRVFRALLASAESAKVALAREDAAEIGAVDPVTGRRYAAEITRSAFDRMLRERDVLGRVTRTLRKVLDGAAAKGYPAGEMAGMFLVGGSSLIPAVRDAIALQFDPESVHLDRPLEAVAAGAAGIAGGHELHDHIQHDYVIRHVDQETGVYGFEPLVESGTPYPTPEPVRSLGIRAVRDGQRRLGLAIYELAHATHRDAADLEIVFDAAGGARAVQVTAQRKQERAMVWLNEETPTFLEADPPAAAGADRFRLDFRVDPQKRLTVSAFDLVRRVWVLEGHPVVRLA</sequence>
<evidence type="ECO:0000256" key="1">
    <source>
        <dbReference type="ARBA" id="ARBA00022741"/>
    </source>
</evidence>
<organism evidence="5 6">
    <name type="scientific">Actinomadura rugatobispora</name>
    <dbReference type="NCBI Taxonomy" id="1994"/>
    <lineage>
        <taxon>Bacteria</taxon>
        <taxon>Bacillati</taxon>
        <taxon>Actinomycetota</taxon>
        <taxon>Actinomycetes</taxon>
        <taxon>Streptosporangiales</taxon>
        <taxon>Thermomonosporaceae</taxon>
        <taxon>Actinomadura</taxon>
    </lineage>
</organism>
<dbReference type="Gene3D" id="3.90.640.10">
    <property type="entry name" value="Actin, Chain A, domain 4"/>
    <property type="match status" value="1"/>
</dbReference>
<keyword evidence="2 4" id="KW-0067">ATP-binding</keyword>
<protein>
    <submittedName>
        <fullName evidence="5">Hsp70 family protein</fullName>
    </submittedName>
</protein>
<dbReference type="Gene3D" id="2.60.34.10">
    <property type="entry name" value="Substrate Binding Domain Of DNAk, Chain A, domain 1"/>
    <property type="match status" value="1"/>
</dbReference>
<evidence type="ECO:0000313" key="6">
    <source>
        <dbReference type="Proteomes" id="UP001596074"/>
    </source>
</evidence>
<accession>A0ABW1AGJ0</accession>
<dbReference type="SUPFAM" id="SSF53067">
    <property type="entry name" value="Actin-like ATPase domain"/>
    <property type="match status" value="2"/>
</dbReference>
<reference evidence="6" key="1">
    <citation type="journal article" date="2019" name="Int. J. Syst. Evol. Microbiol.">
        <title>The Global Catalogue of Microorganisms (GCM) 10K type strain sequencing project: providing services to taxonomists for standard genome sequencing and annotation.</title>
        <authorList>
            <consortium name="The Broad Institute Genomics Platform"/>
            <consortium name="The Broad Institute Genome Sequencing Center for Infectious Disease"/>
            <person name="Wu L."/>
            <person name="Ma J."/>
        </authorList>
    </citation>
    <scope>NUCLEOTIDE SEQUENCE [LARGE SCALE GENOMIC DNA]</scope>
    <source>
        <strain evidence="6">KCTC 42087</strain>
    </source>
</reference>
<dbReference type="PRINTS" id="PR00301">
    <property type="entry name" value="HEATSHOCK70"/>
</dbReference>
<dbReference type="InterPro" id="IPR029047">
    <property type="entry name" value="HSP70_peptide-bd_sf"/>
</dbReference>
<dbReference type="PANTHER" id="PTHR19375">
    <property type="entry name" value="HEAT SHOCK PROTEIN 70KDA"/>
    <property type="match status" value="1"/>
</dbReference>
<evidence type="ECO:0000256" key="2">
    <source>
        <dbReference type="ARBA" id="ARBA00022840"/>
    </source>
</evidence>
<evidence type="ECO:0000313" key="5">
    <source>
        <dbReference type="EMBL" id="MFC5753713.1"/>
    </source>
</evidence>
<dbReference type="Gene3D" id="3.30.420.40">
    <property type="match status" value="2"/>
</dbReference>
<dbReference type="EMBL" id="JBHSON010000120">
    <property type="protein sequence ID" value="MFC5753713.1"/>
    <property type="molecule type" value="Genomic_DNA"/>
</dbReference>
<comment type="caution">
    <text evidence="5">The sequence shown here is derived from an EMBL/GenBank/DDBJ whole genome shotgun (WGS) entry which is preliminary data.</text>
</comment>
<dbReference type="RefSeq" id="WP_378291026.1">
    <property type="nucleotide sequence ID" value="NZ_JBHSON010000120.1"/>
</dbReference>
<proteinExistence type="inferred from homology"/>